<dbReference type="Pfam" id="PF23784">
    <property type="entry name" value="Smaco_capsid"/>
    <property type="match status" value="1"/>
</dbReference>
<name>A0A160HWH4_9VIRU</name>
<evidence type="ECO:0000313" key="2">
    <source>
        <dbReference type="EMBL" id="ANC51528.1"/>
    </source>
</evidence>
<proteinExistence type="predicted"/>
<dbReference type="KEGG" id="vg:27815404"/>
<sequence length="358" mass="40066">MATNFVKCSYKEIIDLNTESNKVTAIGIHTPTGDTPRKMFPGFFKQYRKYKYSGASLAFYPIAKLPADPLQVSYDAGEPGIDPRDLANPILVHGCHGEDMGQILNKLYGDNNGISDSLNLIEGGSNIPVVGTDPWYDLMERLYYKALTDRTWKQAGVQRGFRKGGLRPLLYTLGTNHQIMPSSQLSGMVLGDDGVPKMLGGLPTTEYEIDEEDEPDLLNNAVNKSNIQFFTPRLTRLGWMDTRNVITTNTSQEIPDSWNADTLETLFAQGMVDQINWAELPNIYMLMILLPPAYKTEMYFRVVITHYFKFKGFRGISMMPEQTGVPSLVTQEWNGSGPETKTFDDLPIDPPEGGNPRA</sequence>
<dbReference type="RefSeq" id="YP_009252309.1">
    <property type="nucleotide sequence ID" value="NC_030121.1"/>
</dbReference>
<reference evidence="2 3" key="1">
    <citation type="journal article" date="2016" name="Infect. Genet. Evol.">
        <title>Circular replication-associated protein encoding DNA viruses identified in the faecal matter of various animals in New Zealand.</title>
        <authorList>
            <person name="Steel O."/>
            <person name="Kraberger S."/>
            <person name="Sikorski A."/>
            <person name="Young L.M."/>
            <person name="Catchpole R.J."/>
            <person name="Stevens A.J."/>
            <person name="Ladley J.J."/>
            <person name="Coray D.S."/>
            <person name="Stainton D."/>
            <person name="Dayaram A."/>
            <person name="Julian L."/>
            <person name="van Bysterveldt K."/>
            <person name="Varsani A."/>
        </authorList>
    </citation>
    <scope>NUCLEOTIDE SEQUENCE [LARGE SCALE GENOMIC DNA]</scope>
</reference>
<evidence type="ECO:0000313" key="3">
    <source>
        <dbReference type="Proteomes" id="UP000203331"/>
    </source>
</evidence>
<dbReference type="GeneID" id="27815404"/>
<protein>
    <submittedName>
        <fullName evidence="2">Putative capsid protein</fullName>
    </submittedName>
</protein>
<accession>A0A160HWH4</accession>
<organism evidence="2 3">
    <name type="scientific">Sheep faeces associated smacovirus 1</name>
    <dbReference type="NCBI Taxonomy" id="1843756"/>
    <lineage>
        <taxon>Viruses</taxon>
        <taxon>Monodnaviria</taxon>
        <taxon>Shotokuvirae</taxon>
        <taxon>Cressdnaviricota</taxon>
        <taxon>Arfiviricetes</taxon>
        <taxon>Cremevirales</taxon>
        <taxon>Smacoviridae</taxon>
        <taxon>Porprismacovirus</taxon>
        <taxon>Porprismacovirus sheas1</taxon>
    </lineage>
</organism>
<dbReference type="Proteomes" id="UP000203331">
    <property type="component" value="Segment"/>
</dbReference>
<evidence type="ECO:0000256" key="1">
    <source>
        <dbReference type="SAM" id="MobiDB-lite"/>
    </source>
</evidence>
<feature type="region of interest" description="Disordered" evidence="1">
    <location>
        <begin position="329"/>
        <end position="358"/>
    </location>
</feature>
<feature type="compositionally biased region" description="Polar residues" evidence="1">
    <location>
        <begin position="329"/>
        <end position="339"/>
    </location>
</feature>
<dbReference type="OrthoDB" id="16292at10239"/>
<dbReference type="EMBL" id="KT862220">
    <property type="protein sequence ID" value="ANC51528.1"/>
    <property type="molecule type" value="Genomic_DNA"/>
</dbReference>
<dbReference type="InterPro" id="IPR057000">
    <property type="entry name" value="Smaco_capsid"/>
</dbReference>
<keyword evidence="3" id="KW-1185">Reference proteome</keyword>